<evidence type="ECO:0000256" key="5">
    <source>
        <dbReference type="ARBA" id="ARBA00022771"/>
    </source>
</evidence>
<feature type="compositionally biased region" description="Acidic residues" evidence="15">
    <location>
        <begin position="261"/>
        <end position="280"/>
    </location>
</feature>
<keyword evidence="7 14" id="KW-0156">Chromatin regulator</keyword>
<feature type="binding site" evidence="12">
    <location>
        <position position="289"/>
    </location>
    <ligand>
        <name>Zn(2+)</name>
        <dbReference type="ChEBI" id="CHEBI:29105"/>
        <label>1</label>
    </ligand>
</feature>
<keyword evidence="18" id="KW-1185">Reference proteome</keyword>
<dbReference type="SMART" id="SM00249">
    <property type="entry name" value="PHD"/>
    <property type="match status" value="1"/>
</dbReference>
<gene>
    <name evidence="17" type="ORF">AAE3_LOCUS919</name>
</gene>
<keyword evidence="3" id="KW-0341">Growth regulation</keyword>
<dbReference type="InterPro" id="IPR028651">
    <property type="entry name" value="ING_fam"/>
</dbReference>
<comment type="similarity">
    <text evidence="2 14">Belongs to the ING family.</text>
</comment>
<feature type="site" description="Histone H3K4me3 binding" evidence="11">
    <location>
        <position position="299"/>
    </location>
</feature>
<keyword evidence="10 14" id="KW-0539">Nucleus</keyword>
<feature type="binding site" evidence="12">
    <location>
        <position position="329"/>
    </location>
    <ligand>
        <name>Zn(2+)</name>
        <dbReference type="ChEBI" id="CHEBI:29105"/>
        <label>2</label>
    </ligand>
</feature>
<feature type="site" description="Histone H3K4me3 binding" evidence="11">
    <location>
        <position position="288"/>
    </location>
</feature>
<evidence type="ECO:0000256" key="9">
    <source>
        <dbReference type="ARBA" id="ARBA00023163"/>
    </source>
</evidence>
<feature type="binding site" evidence="12">
    <location>
        <position position="302"/>
    </location>
    <ligand>
        <name>Zn(2+)</name>
        <dbReference type="ChEBI" id="CHEBI:29105"/>
        <label>2</label>
    </ligand>
</feature>
<dbReference type="InterPro" id="IPR019787">
    <property type="entry name" value="Znf_PHD-finger"/>
</dbReference>
<keyword evidence="4 12" id="KW-0479">Metal-binding</keyword>
<dbReference type="Gene3D" id="3.30.40.10">
    <property type="entry name" value="Zinc/RING finger domain, C3HC4 (zinc finger)"/>
    <property type="match status" value="1"/>
</dbReference>
<evidence type="ECO:0000313" key="17">
    <source>
        <dbReference type="EMBL" id="CAA7258539.1"/>
    </source>
</evidence>
<feature type="binding site" evidence="12">
    <location>
        <position position="316"/>
    </location>
    <ligand>
        <name>Zn(2+)</name>
        <dbReference type="ChEBI" id="CHEBI:29105"/>
        <label>1</label>
    </ligand>
</feature>
<dbReference type="PROSITE" id="PS01359">
    <property type="entry name" value="ZF_PHD_1"/>
    <property type="match status" value="1"/>
</dbReference>
<keyword evidence="8" id="KW-0805">Transcription regulation</keyword>
<dbReference type="InterPro" id="IPR024610">
    <property type="entry name" value="ING_N_histone-binding"/>
</dbReference>
<keyword evidence="9" id="KW-0804">Transcription</keyword>
<comment type="function">
    <text evidence="14">Component of an histone acetyltransferase complex.</text>
</comment>
<evidence type="ECO:0000256" key="7">
    <source>
        <dbReference type="ARBA" id="ARBA00022853"/>
    </source>
</evidence>
<dbReference type="Gene3D" id="6.10.140.1740">
    <property type="match status" value="1"/>
</dbReference>
<dbReference type="OrthoDB" id="5411773at2759"/>
<feature type="binding site" evidence="12">
    <location>
        <position position="307"/>
    </location>
    <ligand>
        <name>Zn(2+)</name>
        <dbReference type="ChEBI" id="CHEBI:29105"/>
        <label>2</label>
    </ligand>
</feature>
<feature type="binding site" evidence="12">
    <location>
        <position position="291"/>
    </location>
    <ligand>
        <name>Zn(2+)</name>
        <dbReference type="ChEBI" id="CHEBI:29105"/>
        <label>1</label>
    </ligand>
</feature>
<keyword evidence="6 12" id="KW-0862">Zinc</keyword>
<dbReference type="CDD" id="cd15505">
    <property type="entry name" value="PHD_ING"/>
    <property type="match status" value="1"/>
</dbReference>
<feature type="region of interest" description="Disordered" evidence="15">
    <location>
        <begin position="76"/>
        <end position="97"/>
    </location>
</feature>
<protein>
    <recommendedName>
        <fullName evidence="14">Chromatin modification-related protein</fullName>
    </recommendedName>
</protein>
<dbReference type="EMBL" id="CACVBS010000002">
    <property type="protein sequence ID" value="CAA7258539.1"/>
    <property type="molecule type" value="Genomic_DNA"/>
</dbReference>
<dbReference type="AlphaFoldDB" id="A0A8S0WJ98"/>
<feature type="domain" description="PHD-type" evidence="16">
    <location>
        <begin position="286"/>
        <end position="335"/>
    </location>
</feature>
<evidence type="ECO:0000256" key="3">
    <source>
        <dbReference type="ARBA" id="ARBA00022604"/>
    </source>
</evidence>
<feature type="region of interest" description="Disordered" evidence="15">
    <location>
        <begin position="199"/>
        <end position="218"/>
    </location>
</feature>
<accession>A0A8S0WJ98</accession>
<evidence type="ECO:0000256" key="10">
    <source>
        <dbReference type="ARBA" id="ARBA00023242"/>
    </source>
</evidence>
<dbReference type="CDD" id="cd16858">
    <property type="entry name" value="ING_ING3_Yng2p"/>
    <property type="match status" value="1"/>
</dbReference>
<keyword evidence="5 13" id="KW-0863">Zinc-finger</keyword>
<dbReference type="InterPro" id="IPR013083">
    <property type="entry name" value="Znf_RING/FYVE/PHD"/>
</dbReference>
<dbReference type="Pfam" id="PF12998">
    <property type="entry name" value="ING"/>
    <property type="match status" value="1"/>
</dbReference>
<evidence type="ECO:0000256" key="4">
    <source>
        <dbReference type="ARBA" id="ARBA00022723"/>
    </source>
</evidence>
<feature type="binding site" evidence="12">
    <location>
        <position position="313"/>
    </location>
    <ligand>
        <name>Zn(2+)</name>
        <dbReference type="ChEBI" id="CHEBI:29105"/>
        <label>1</label>
    </ligand>
</feature>
<dbReference type="InterPro" id="IPR019786">
    <property type="entry name" value="Zinc_finger_PHD-type_CS"/>
</dbReference>
<comment type="domain">
    <text evidence="14">The PHD-type zinc finger mediates the binding to H3K4me3.</text>
</comment>
<dbReference type="GO" id="GO:0008270">
    <property type="term" value="F:zinc ion binding"/>
    <property type="evidence" value="ECO:0007669"/>
    <property type="project" value="UniProtKB-KW"/>
</dbReference>
<evidence type="ECO:0000256" key="6">
    <source>
        <dbReference type="ARBA" id="ARBA00022833"/>
    </source>
</evidence>
<evidence type="ECO:0000256" key="14">
    <source>
        <dbReference type="RuleBase" id="RU361213"/>
    </source>
</evidence>
<sequence length="347" mass="38258">MSLVAPLVPNYEEAANVASEFITSIDNLPHEVQHLLQEIKIKDQQCQELLQDTARDQSKYVKSSLKNSWASSAAVASSNGQDRSASPTPTSTAAHPKAHLPARIAAAYAEIDALNNDKIVLAQRIINLLTLTRARLDADLTKVRLYQGESVEDVRASSFSTTPQVTLSLPYTGKRADVLNVLNPVGQINESLRNTTGALQSETSIAMPAAPGPTYNKKRRITTNTSIKLPSPAPATVAHQPTSSHSRSRLSRQTTTRVQQQEEEDLDADAEGEEDYEGEDAEEDLTLYCFCHKQSYGDMIGCDNSDCPYQWFHISCVGVKQPLPDKWYCPECIKKSVGSERRKGRKK</sequence>
<dbReference type="PANTHER" id="PTHR10333">
    <property type="entry name" value="INHIBITOR OF GROWTH PROTEIN"/>
    <property type="match status" value="1"/>
</dbReference>
<evidence type="ECO:0000256" key="12">
    <source>
        <dbReference type="PIRSR" id="PIRSR628651-51"/>
    </source>
</evidence>
<proteinExistence type="inferred from homology"/>
<dbReference type="GO" id="GO:0005634">
    <property type="term" value="C:nucleus"/>
    <property type="evidence" value="ECO:0007669"/>
    <property type="project" value="UniProtKB-SubCell"/>
</dbReference>
<evidence type="ECO:0000256" key="11">
    <source>
        <dbReference type="PIRSR" id="PIRSR628651-50"/>
    </source>
</evidence>
<dbReference type="GO" id="GO:0000785">
    <property type="term" value="C:chromatin"/>
    <property type="evidence" value="ECO:0007669"/>
    <property type="project" value="UniProtKB-ARBA"/>
</dbReference>
<evidence type="ECO:0000256" key="13">
    <source>
        <dbReference type="PROSITE-ProRule" id="PRU00146"/>
    </source>
</evidence>
<evidence type="ECO:0000256" key="1">
    <source>
        <dbReference type="ARBA" id="ARBA00004123"/>
    </source>
</evidence>
<comment type="subcellular location">
    <subcellularLocation>
        <location evidence="1 14">Nucleus</location>
    </subcellularLocation>
</comment>
<feature type="region of interest" description="Disordered" evidence="15">
    <location>
        <begin position="224"/>
        <end position="280"/>
    </location>
</feature>
<feature type="site" description="Histone H3K4me3 binding" evidence="11">
    <location>
        <position position="311"/>
    </location>
</feature>
<dbReference type="PROSITE" id="PS50016">
    <property type="entry name" value="ZF_PHD_2"/>
    <property type="match status" value="1"/>
</dbReference>
<evidence type="ECO:0000259" key="16">
    <source>
        <dbReference type="PROSITE" id="PS50016"/>
    </source>
</evidence>
<dbReference type="Proteomes" id="UP000467700">
    <property type="component" value="Unassembled WGS sequence"/>
</dbReference>
<dbReference type="InterPro" id="IPR011011">
    <property type="entry name" value="Znf_FYVE_PHD"/>
</dbReference>
<evidence type="ECO:0000313" key="18">
    <source>
        <dbReference type="Proteomes" id="UP000467700"/>
    </source>
</evidence>
<reference evidence="17 18" key="1">
    <citation type="submission" date="2020-01" db="EMBL/GenBank/DDBJ databases">
        <authorList>
            <person name="Gupta K D."/>
        </authorList>
    </citation>
    <scope>NUCLEOTIDE SEQUENCE [LARGE SCALE GENOMIC DNA]</scope>
</reference>
<dbReference type="GO" id="GO:0006325">
    <property type="term" value="P:chromatin organization"/>
    <property type="evidence" value="ECO:0007669"/>
    <property type="project" value="UniProtKB-KW"/>
</dbReference>
<name>A0A8S0WJ98_CYCAE</name>
<comment type="subunit">
    <text evidence="14">Component of an histone acetyltransferase complex. Interacts with H3K4me3 and to a lesser extent with H3K4me2.</text>
</comment>
<organism evidence="17 18">
    <name type="scientific">Cyclocybe aegerita</name>
    <name type="common">Black poplar mushroom</name>
    <name type="synonym">Agrocybe aegerita</name>
    <dbReference type="NCBI Taxonomy" id="1973307"/>
    <lineage>
        <taxon>Eukaryota</taxon>
        <taxon>Fungi</taxon>
        <taxon>Dikarya</taxon>
        <taxon>Basidiomycota</taxon>
        <taxon>Agaricomycotina</taxon>
        <taxon>Agaricomycetes</taxon>
        <taxon>Agaricomycetidae</taxon>
        <taxon>Agaricales</taxon>
        <taxon>Agaricineae</taxon>
        <taxon>Bolbitiaceae</taxon>
        <taxon>Cyclocybe</taxon>
    </lineage>
</organism>
<feature type="site" description="Histone H3K4me3 binding" evidence="11">
    <location>
        <position position="303"/>
    </location>
</feature>
<dbReference type="PANTHER" id="PTHR10333:SF103">
    <property type="entry name" value="INHIBITOR OF GROWTH PROTEIN 3"/>
    <property type="match status" value="1"/>
</dbReference>
<feature type="compositionally biased region" description="Polar residues" evidence="15">
    <location>
        <begin position="79"/>
        <end position="93"/>
    </location>
</feature>
<dbReference type="SMART" id="SM01408">
    <property type="entry name" value="ING"/>
    <property type="match status" value="1"/>
</dbReference>
<feature type="binding site" evidence="12">
    <location>
        <position position="332"/>
    </location>
    <ligand>
        <name>Zn(2+)</name>
        <dbReference type="ChEBI" id="CHEBI:29105"/>
        <label>2</label>
    </ligand>
</feature>
<evidence type="ECO:0000256" key="2">
    <source>
        <dbReference type="ARBA" id="ARBA00010210"/>
    </source>
</evidence>
<evidence type="ECO:0000256" key="8">
    <source>
        <dbReference type="ARBA" id="ARBA00023015"/>
    </source>
</evidence>
<dbReference type="InterPro" id="IPR001965">
    <property type="entry name" value="Znf_PHD"/>
</dbReference>
<evidence type="ECO:0000256" key="15">
    <source>
        <dbReference type="SAM" id="MobiDB-lite"/>
    </source>
</evidence>
<dbReference type="SUPFAM" id="SSF57903">
    <property type="entry name" value="FYVE/PHD zinc finger"/>
    <property type="match status" value="1"/>
</dbReference>
<comment type="caution">
    <text evidence="17">The sequence shown here is derived from an EMBL/GenBank/DDBJ whole genome shotgun (WGS) entry which is preliminary data.</text>
</comment>